<feature type="compositionally biased region" description="Basic and acidic residues" evidence="2">
    <location>
        <begin position="493"/>
        <end position="505"/>
    </location>
</feature>
<evidence type="ECO:0000313" key="3">
    <source>
        <dbReference type="EMBL" id="MBP2242380.1"/>
    </source>
</evidence>
<feature type="compositionally biased region" description="Acidic residues" evidence="2">
    <location>
        <begin position="454"/>
        <end position="469"/>
    </location>
</feature>
<dbReference type="EMBL" id="JAGIKZ010000019">
    <property type="protein sequence ID" value="MBP2242380.1"/>
    <property type="molecule type" value="Genomic_DNA"/>
</dbReference>
<keyword evidence="4" id="KW-1185">Reference proteome</keyword>
<proteinExistence type="predicted"/>
<evidence type="ECO:0000256" key="1">
    <source>
        <dbReference type="SAM" id="Coils"/>
    </source>
</evidence>
<organism evidence="3 4">
    <name type="scientific">Cytobacillus eiseniae</name>
    <dbReference type="NCBI Taxonomy" id="762947"/>
    <lineage>
        <taxon>Bacteria</taxon>
        <taxon>Bacillati</taxon>
        <taxon>Bacillota</taxon>
        <taxon>Bacilli</taxon>
        <taxon>Bacillales</taxon>
        <taxon>Bacillaceae</taxon>
        <taxon>Cytobacillus</taxon>
    </lineage>
</organism>
<dbReference type="RefSeq" id="WP_066398147.1">
    <property type="nucleotide sequence ID" value="NZ_JAGIKZ010000019.1"/>
</dbReference>
<evidence type="ECO:0000313" key="4">
    <source>
        <dbReference type="Proteomes" id="UP001519293"/>
    </source>
</evidence>
<feature type="compositionally biased region" description="Basic and acidic residues" evidence="2">
    <location>
        <begin position="443"/>
        <end position="453"/>
    </location>
</feature>
<feature type="compositionally biased region" description="Basic and acidic residues" evidence="2">
    <location>
        <begin position="591"/>
        <end position="618"/>
    </location>
</feature>
<sequence>MGSKSLEYKRKRWRQRKRFLKTFTSSVAISSLLLGGARITGPTYGAFTSIQDQGIGVEACFIFPKEVEKRRDLTYEWKEEAIQRMQQVLDKVTAVDVAGLTEKVDLLITPEDEEASTEAPPEVSFDVTTIEGLQAQQESLRAEIAAIQETIKANEQKGKEFEAVIAEIVEMQKVLQEILTTDFPEAEELALEKLKKIEETLEFIESIVELAIKECKYDPLFFEEIIEDIELYKKELTDFLELDFAEMKEKTVEQIEQFTLKIEEVNAAMETLLTQNEELLAKIAKLEGMITAIDEQISVFEEILKKKDGLMEVAALLAQKLNDSENLTAEQIQYLMDKLAEIHAALENPDLTADISGLDQAIADIEEEMSKLEEIQVQKNGLKEGTSLLSQKILESTTLTEEQKQALLEKLAELNAAIDGGDFAEGTAEFEKALADMEEEIKQREEEAKKEQEKLEEEQELEDEEDEDPQNPAPKRGIDELIQQITDSTTLTDEQKQELLDKLAELGESPTDGDADYEKALSDIEEEMKKKEEEAKQEQEEKEKEETEEEEQEGADEEKEDSETPAEGDETDPPNPGEEKPVNEDENNEEEGLKEKDKEQTPTPQPKEEQPAEKRDSESSQLSSLLMGDNIQPRINQPKTPNKNLSVENTRLDMRTEESSIIDTIGSKLVE</sequence>
<accession>A0ABS4RHK4</accession>
<reference evidence="3 4" key="1">
    <citation type="submission" date="2021-03" db="EMBL/GenBank/DDBJ databases">
        <title>Genomic Encyclopedia of Type Strains, Phase IV (KMG-IV): sequencing the most valuable type-strain genomes for metagenomic binning, comparative biology and taxonomic classification.</title>
        <authorList>
            <person name="Goeker M."/>
        </authorList>
    </citation>
    <scope>NUCLEOTIDE SEQUENCE [LARGE SCALE GENOMIC DNA]</scope>
    <source>
        <strain evidence="3 4">DSM 26675</strain>
    </source>
</reference>
<protein>
    <recommendedName>
        <fullName evidence="5">DUF5667 domain-containing protein</fullName>
    </recommendedName>
</protein>
<name>A0ABS4RHK4_9BACI</name>
<gene>
    <name evidence="3" type="ORF">J2Z40_002954</name>
</gene>
<keyword evidence="1" id="KW-0175">Coiled coil</keyword>
<dbReference type="Proteomes" id="UP001519293">
    <property type="component" value="Unassembled WGS sequence"/>
</dbReference>
<feature type="compositionally biased region" description="Acidic residues" evidence="2">
    <location>
        <begin position="546"/>
        <end position="572"/>
    </location>
</feature>
<feature type="coiled-coil region" evidence="1">
    <location>
        <begin position="130"/>
        <end position="157"/>
    </location>
</feature>
<feature type="compositionally biased region" description="Polar residues" evidence="2">
    <location>
        <begin position="483"/>
        <end position="492"/>
    </location>
</feature>
<feature type="coiled-coil region" evidence="1">
    <location>
        <begin position="248"/>
        <end position="296"/>
    </location>
</feature>
<comment type="caution">
    <text evidence="3">The sequence shown here is derived from an EMBL/GenBank/DDBJ whole genome shotgun (WGS) entry which is preliminary data.</text>
</comment>
<feature type="compositionally biased region" description="Basic and acidic residues" evidence="2">
    <location>
        <begin position="516"/>
        <end position="545"/>
    </location>
</feature>
<evidence type="ECO:0008006" key="5">
    <source>
        <dbReference type="Google" id="ProtNLM"/>
    </source>
</evidence>
<feature type="region of interest" description="Disordered" evidence="2">
    <location>
        <begin position="443"/>
        <end position="652"/>
    </location>
</feature>
<feature type="coiled-coil region" evidence="1">
    <location>
        <begin position="355"/>
        <end position="385"/>
    </location>
</feature>
<evidence type="ECO:0000256" key="2">
    <source>
        <dbReference type="SAM" id="MobiDB-lite"/>
    </source>
</evidence>
<feature type="compositionally biased region" description="Polar residues" evidence="2">
    <location>
        <begin position="633"/>
        <end position="649"/>
    </location>
</feature>